<dbReference type="PANTHER" id="PTHR42942:SF1">
    <property type="entry name" value="ALKYLTRANSFERASE-LIKE PROTEIN 1"/>
    <property type="match status" value="1"/>
</dbReference>
<accession>A0ABS8G8P8</accession>
<dbReference type="InterPro" id="IPR036388">
    <property type="entry name" value="WH-like_DNA-bd_sf"/>
</dbReference>
<feature type="domain" description="Methylated-DNA-[protein]-cysteine S-methyltransferase DNA binding" evidence="2">
    <location>
        <begin position="6"/>
        <end position="85"/>
    </location>
</feature>
<dbReference type="InterPro" id="IPR052520">
    <property type="entry name" value="ATL_DNA_repair"/>
</dbReference>
<dbReference type="RefSeq" id="WP_267494333.1">
    <property type="nucleotide sequence ID" value="NZ_JAJEWP010000003.1"/>
</dbReference>
<reference evidence="3 4" key="1">
    <citation type="submission" date="2021-10" db="EMBL/GenBank/DDBJ databases">
        <title>Draft genome of Aestuariibacter halophilus JC2043.</title>
        <authorList>
            <person name="Emsley S.A."/>
            <person name="Pfannmuller K.M."/>
            <person name="Ushijima B."/>
            <person name="Saw J.H."/>
            <person name="Videau P."/>
        </authorList>
    </citation>
    <scope>NUCLEOTIDE SEQUENCE [LARGE SCALE GENOMIC DNA]</scope>
    <source>
        <strain evidence="3 4">JC2043</strain>
    </source>
</reference>
<proteinExistence type="predicted"/>
<keyword evidence="4" id="KW-1185">Reference proteome</keyword>
<dbReference type="EMBL" id="JAJEWP010000003">
    <property type="protein sequence ID" value="MCC2616952.1"/>
    <property type="molecule type" value="Genomic_DNA"/>
</dbReference>
<dbReference type="Pfam" id="PF01035">
    <property type="entry name" value="DNA_binding_1"/>
    <property type="match status" value="1"/>
</dbReference>
<gene>
    <name evidence="3" type="ORF">LJ739_11935</name>
</gene>
<protein>
    <submittedName>
        <fullName evidence="3">MGMT family protein</fullName>
    </submittedName>
</protein>
<dbReference type="SUPFAM" id="SSF46767">
    <property type="entry name" value="Methylated DNA-protein cysteine methyltransferase, C-terminal domain"/>
    <property type="match status" value="1"/>
</dbReference>
<keyword evidence="1" id="KW-0227">DNA damage</keyword>
<name>A0ABS8G8P8_9ALTE</name>
<dbReference type="Proteomes" id="UP001520878">
    <property type="component" value="Unassembled WGS sequence"/>
</dbReference>
<dbReference type="Gene3D" id="1.10.10.10">
    <property type="entry name" value="Winged helix-like DNA-binding domain superfamily/Winged helix DNA-binding domain"/>
    <property type="match status" value="1"/>
</dbReference>
<dbReference type="InterPro" id="IPR014048">
    <property type="entry name" value="MethylDNA_cys_MeTrfase_DNA-bd"/>
</dbReference>
<dbReference type="PANTHER" id="PTHR42942">
    <property type="entry name" value="6-O-METHYLGUANINE DNA METHYLTRANSFERASE"/>
    <property type="match status" value="1"/>
</dbReference>
<sequence>MVSANYQRIWHTVMAVPPGRVATYGQIADLAGLPGRARLVGKALGHAPEHLKVPWFRVLRSDGKIAFPPGSDTACQQIGLLQEEDVAVLNHRVRLKQVQWQPDLATLLQGLPY</sequence>
<evidence type="ECO:0000313" key="3">
    <source>
        <dbReference type="EMBL" id="MCC2616952.1"/>
    </source>
</evidence>
<organism evidence="3 4">
    <name type="scientific">Fluctibacter halophilus</name>
    <dbReference type="NCBI Taxonomy" id="226011"/>
    <lineage>
        <taxon>Bacteria</taxon>
        <taxon>Pseudomonadati</taxon>
        <taxon>Pseudomonadota</taxon>
        <taxon>Gammaproteobacteria</taxon>
        <taxon>Alteromonadales</taxon>
        <taxon>Alteromonadaceae</taxon>
        <taxon>Fluctibacter</taxon>
    </lineage>
</organism>
<evidence type="ECO:0000313" key="4">
    <source>
        <dbReference type="Proteomes" id="UP001520878"/>
    </source>
</evidence>
<evidence type="ECO:0000259" key="2">
    <source>
        <dbReference type="Pfam" id="PF01035"/>
    </source>
</evidence>
<comment type="caution">
    <text evidence="3">The sequence shown here is derived from an EMBL/GenBank/DDBJ whole genome shotgun (WGS) entry which is preliminary data.</text>
</comment>
<dbReference type="InterPro" id="IPR036217">
    <property type="entry name" value="MethylDNA_cys_MeTrfase_DNAb"/>
</dbReference>
<evidence type="ECO:0000256" key="1">
    <source>
        <dbReference type="ARBA" id="ARBA00022763"/>
    </source>
</evidence>
<dbReference type="CDD" id="cd06445">
    <property type="entry name" value="ATase"/>
    <property type="match status" value="1"/>
</dbReference>